<feature type="chain" id="PRO_5046274956" evidence="2">
    <location>
        <begin position="25"/>
        <end position="647"/>
    </location>
</feature>
<dbReference type="InterPro" id="IPR029058">
    <property type="entry name" value="AB_hydrolase_fold"/>
</dbReference>
<dbReference type="InterPro" id="IPR002470">
    <property type="entry name" value="Peptidase_S9A"/>
</dbReference>
<protein>
    <submittedName>
        <fullName evidence="4">S9 family peptidase</fullName>
        <ecNumber evidence="4">3.4.-.-</ecNumber>
    </submittedName>
</protein>
<feature type="signal peptide" evidence="2">
    <location>
        <begin position="1"/>
        <end position="24"/>
    </location>
</feature>
<evidence type="ECO:0000259" key="3">
    <source>
        <dbReference type="Pfam" id="PF00326"/>
    </source>
</evidence>
<gene>
    <name evidence="4" type="ORF">RS130_10455</name>
</gene>
<dbReference type="PROSITE" id="PS00708">
    <property type="entry name" value="PRO_ENDOPEP_SER"/>
    <property type="match status" value="1"/>
</dbReference>
<dbReference type="Pfam" id="PF00326">
    <property type="entry name" value="Peptidase_S9"/>
    <property type="match status" value="1"/>
</dbReference>
<dbReference type="PRINTS" id="PR00862">
    <property type="entry name" value="PROLIGOPTASE"/>
</dbReference>
<keyword evidence="5" id="KW-1185">Reference proteome</keyword>
<keyword evidence="1 4" id="KW-0378">Hydrolase</keyword>
<name>A0ABU3SWB4_9ALTE</name>
<dbReference type="Proteomes" id="UP001247805">
    <property type="component" value="Unassembled WGS sequence"/>
</dbReference>
<accession>A0ABU3SWB4</accession>
<dbReference type="EC" id="3.4.-.-" evidence="4"/>
<keyword evidence="2" id="KW-0732">Signal</keyword>
<dbReference type="EMBL" id="JAWDIO010000002">
    <property type="protein sequence ID" value="MDU0354296.1"/>
    <property type="molecule type" value="Genomic_DNA"/>
</dbReference>
<dbReference type="Gene3D" id="3.40.50.1820">
    <property type="entry name" value="alpha/beta hydrolase"/>
    <property type="match status" value="1"/>
</dbReference>
<dbReference type="PANTHER" id="PTHR42776">
    <property type="entry name" value="SERINE PEPTIDASE S9 FAMILY MEMBER"/>
    <property type="match status" value="1"/>
</dbReference>
<proteinExistence type="predicted"/>
<evidence type="ECO:0000256" key="1">
    <source>
        <dbReference type="ARBA" id="ARBA00022801"/>
    </source>
</evidence>
<comment type="caution">
    <text evidence="4">The sequence shown here is derived from an EMBL/GenBank/DDBJ whole genome shotgun (WGS) entry which is preliminary data.</text>
</comment>
<evidence type="ECO:0000313" key="4">
    <source>
        <dbReference type="EMBL" id="MDU0354296.1"/>
    </source>
</evidence>
<sequence length="647" mass="74225">MKTPLFVTSLYLLLLSFYSSTLNAESIPLAHFAELPMVESPSLSPNGENIVAVSSYTGEKTIVVAPYDSIEFTSIVQLHKSKDRIESVQWANNDRILVYATYPKVVFGKRVRIGRLFAVNKDGTDLRQLQLNKLQRHDQAELFSDLKVLSILPNDYEHILVQTYTGRDKSPAVFKFNIFDGSTEKVVSAAEEIDSWVSDLNGNVRIGIKREYDNKTEEMTTDIFYRKNIESTEWENIYSYRSFKDFYVSPIAISDDNKTLYVFSDFEVYKDVIRKFDIEKREFGEIVFQQDKYDVDSAIIRDGRFVGAAYTDDFYRIEYFDEALKARQELITKTFSQYQSYIVSNNKDKTKFIVLAMQSNSPSKYFLVDLASKKANFWLSKYAHLENKKLTSKQSYSFSTQDGTELYGYFTPGSKGKDSPLIVFPHGGPGARDTMDFDIWVQMLNRRGYAVLQVNFRGSTGYGNSYETSGRKQWGKLMQNDVYEAIDWVKSQRLADTTNMCMVGGSYGGYVALVAGYQKPDWFKCIVSVAGISDLTEMVEKDSYWDGLKVNQKITIGDVDDKEERKDMDENSAINHITAYKAPVLLIHGENDQRVHYSQSEDMYKALKKKRKQATLLLLEDGTHFIDDPKNRTEAFEAIDKFLGKHL</sequence>
<dbReference type="InterPro" id="IPR002471">
    <property type="entry name" value="Pept_S9_AS"/>
</dbReference>
<evidence type="ECO:0000256" key="2">
    <source>
        <dbReference type="SAM" id="SignalP"/>
    </source>
</evidence>
<dbReference type="SUPFAM" id="SSF82171">
    <property type="entry name" value="DPP6 N-terminal domain-like"/>
    <property type="match status" value="1"/>
</dbReference>
<dbReference type="InterPro" id="IPR001375">
    <property type="entry name" value="Peptidase_S9_cat"/>
</dbReference>
<organism evidence="4 5">
    <name type="scientific">Paraglaciecola aquimarina</name>
    <dbReference type="NCBI Taxonomy" id="1235557"/>
    <lineage>
        <taxon>Bacteria</taxon>
        <taxon>Pseudomonadati</taxon>
        <taxon>Pseudomonadota</taxon>
        <taxon>Gammaproteobacteria</taxon>
        <taxon>Alteromonadales</taxon>
        <taxon>Alteromonadaceae</taxon>
        <taxon>Paraglaciecola</taxon>
    </lineage>
</organism>
<reference evidence="4 5" key="1">
    <citation type="submission" date="2023-10" db="EMBL/GenBank/DDBJ databases">
        <title>Glaciecola aquimarina strain GGW-M5 nov., isolated from a coastal seawater.</title>
        <authorList>
            <person name="Bayburt H."/>
            <person name="Kim J.M."/>
            <person name="Choi B.J."/>
            <person name="Jeon C.O."/>
        </authorList>
    </citation>
    <scope>NUCLEOTIDE SEQUENCE [LARGE SCALE GENOMIC DNA]</scope>
    <source>
        <strain evidence="4 5">KCTC 32108</strain>
    </source>
</reference>
<feature type="domain" description="Peptidase S9 prolyl oligopeptidase catalytic" evidence="3">
    <location>
        <begin position="437"/>
        <end position="647"/>
    </location>
</feature>
<dbReference type="SUPFAM" id="SSF53474">
    <property type="entry name" value="alpha/beta-Hydrolases"/>
    <property type="match status" value="1"/>
</dbReference>
<dbReference type="PANTHER" id="PTHR42776:SF27">
    <property type="entry name" value="DIPEPTIDYL PEPTIDASE FAMILY MEMBER 6"/>
    <property type="match status" value="1"/>
</dbReference>
<dbReference type="RefSeq" id="WP_316025906.1">
    <property type="nucleotide sequence ID" value="NZ_JAWDIO010000002.1"/>
</dbReference>
<evidence type="ECO:0000313" key="5">
    <source>
        <dbReference type="Proteomes" id="UP001247805"/>
    </source>
</evidence>
<dbReference type="GO" id="GO:0016787">
    <property type="term" value="F:hydrolase activity"/>
    <property type="evidence" value="ECO:0007669"/>
    <property type="project" value="UniProtKB-KW"/>
</dbReference>